<dbReference type="GO" id="GO:0016998">
    <property type="term" value="P:cell wall macromolecule catabolic process"/>
    <property type="evidence" value="ECO:0007669"/>
    <property type="project" value="InterPro"/>
</dbReference>
<evidence type="ECO:0000256" key="1">
    <source>
        <dbReference type="ARBA" id="ARBA00010646"/>
    </source>
</evidence>
<comment type="similarity">
    <text evidence="1">Belongs to the glycosyl hydrolase 25 family.</text>
</comment>
<dbReference type="InterPro" id="IPR002053">
    <property type="entry name" value="Glyco_hydro_25"/>
</dbReference>
<dbReference type="GO" id="GO:0016052">
    <property type="term" value="P:carbohydrate catabolic process"/>
    <property type="evidence" value="ECO:0007669"/>
    <property type="project" value="TreeGrafter"/>
</dbReference>
<dbReference type="PANTHER" id="PTHR34135:SF2">
    <property type="entry name" value="LYSOZYME"/>
    <property type="match status" value="1"/>
</dbReference>
<dbReference type="GO" id="GO:0003796">
    <property type="term" value="F:lysozyme activity"/>
    <property type="evidence" value="ECO:0007669"/>
    <property type="project" value="InterPro"/>
</dbReference>
<organism evidence="2 3">
    <name type="scientific">Hydrogenoanaerobacterium saccharovorans</name>
    <dbReference type="NCBI Taxonomy" id="474960"/>
    <lineage>
        <taxon>Bacteria</taxon>
        <taxon>Bacillati</taxon>
        <taxon>Bacillota</taxon>
        <taxon>Clostridia</taxon>
        <taxon>Eubacteriales</taxon>
        <taxon>Oscillospiraceae</taxon>
        <taxon>Hydrogenoanaerobacterium</taxon>
    </lineage>
</organism>
<dbReference type="EMBL" id="FOCG01000001">
    <property type="protein sequence ID" value="SEM46054.1"/>
    <property type="molecule type" value="Genomic_DNA"/>
</dbReference>
<dbReference type="PROSITE" id="PS51904">
    <property type="entry name" value="GLYCOSYL_HYDROL_F25_2"/>
    <property type="match status" value="1"/>
</dbReference>
<dbReference type="AlphaFoldDB" id="A0A1H7YJP9"/>
<dbReference type="PANTHER" id="PTHR34135">
    <property type="entry name" value="LYSOZYME"/>
    <property type="match status" value="1"/>
</dbReference>
<evidence type="ECO:0000313" key="3">
    <source>
        <dbReference type="Proteomes" id="UP000199158"/>
    </source>
</evidence>
<dbReference type="RefSeq" id="WP_092750533.1">
    <property type="nucleotide sequence ID" value="NZ_FOCG01000001.1"/>
</dbReference>
<dbReference type="Gene3D" id="3.20.20.80">
    <property type="entry name" value="Glycosidases"/>
    <property type="match status" value="1"/>
</dbReference>
<dbReference type="Proteomes" id="UP000199158">
    <property type="component" value="Unassembled WGS sequence"/>
</dbReference>
<dbReference type="OrthoDB" id="9765879at2"/>
<accession>A0A1H7YJP9</accession>
<sequence>MAQINVIDISEHQSRRGRIDYYKVKASGVVGVMIRIGWAGYEGGLDVDESLHYNITGANAAGLGVGLYVYTYATSTAAAKRAAQEAVAIANKYKGMITYPIVYDVEETKLPCLTNLGRAKLTDTVVAFCDEVQRQGYYAMWYTYTAFVRQYLDLPRLAPYDLWVADYRSKALLDAQIGRSYGMWQYIGGEGSCPGVTGPCDRNYAYKDYPAIIKAAGLNGFSKAVTPPTKPAETQTDELARICAELTASKEYTAHLKKRVDAIIAERDTYKNRCERAVQLLTE</sequence>
<keyword evidence="3" id="KW-1185">Reference proteome</keyword>
<name>A0A1H7YJP9_9FIRM</name>
<dbReference type="GO" id="GO:0009253">
    <property type="term" value="P:peptidoglycan catabolic process"/>
    <property type="evidence" value="ECO:0007669"/>
    <property type="project" value="InterPro"/>
</dbReference>
<reference evidence="2 3" key="1">
    <citation type="submission" date="2016-10" db="EMBL/GenBank/DDBJ databases">
        <authorList>
            <person name="de Groot N.N."/>
        </authorList>
    </citation>
    <scope>NUCLEOTIDE SEQUENCE [LARGE SCALE GENOMIC DNA]</scope>
    <source>
        <strain evidence="2 3">CGMCC 1.5070</strain>
    </source>
</reference>
<dbReference type="Pfam" id="PF01183">
    <property type="entry name" value="Glyco_hydro_25"/>
    <property type="match status" value="1"/>
</dbReference>
<proteinExistence type="inferred from homology"/>
<dbReference type="InterPro" id="IPR017853">
    <property type="entry name" value="GH"/>
</dbReference>
<dbReference type="SUPFAM" id="SSF51445">
    <property type="entry name" value="(Trans)glycosidases"/>
    <property type="match status" value="1"/>
</dbReference>
<dbReference type="STRING" id="474960.SAMN05216180_0072"/>
<evidence type="ECO:0000313" key="2">
    <source>
        <dbReference type="EMBL" id="SEM46054.1"/>
    </source>
</evidence>
<gene>
    <name evidence="2" type="ORF">SAMN05216180_0072</name>
</gene>
<protein>
    <submittedName>
        <fullName evidence="2">Lyzozyme M1 (1,4-beta-N-acetylmuramidase), GH25 family</fullName>
    </submittedName>
</protein>